<sequence length="89" mass="9417">MSKIMEILGILLGLIPIVVSLIKSFEVPGFGAEKKKAVLDAVGLLHDSLSITAISKEKLLGIVGGLCDIVVGLFNAVGWFKKENPTPNT</sequence>
<keyword evidence="1" id="KW-0472">Membrane</keyword>
<reference evidence="2" key="1">
    <citation type="submission" date="2020-03" db="EMBL/GenBank/DDBJ databases">
        <title>The deep terrestrial virosphere.</title>
        <authorList>
            <person name="Holmfeldt K."/>
            <person name="Nilsson E."/>
            <person name="Simone D."/>
            <person name="Lopez-Fernandez M."/>
            <person name="Wu X."/>
            <person name="de Brujin I."/>
            <person name="Lundin D."/>
            <person name="Andersson A."/>
            <person name="Bertilsson S."/>
            <person name="Dopson M."/>
        </authorList>
    </citation>
    <scope>NUCLEOTIDE SEQUENCE</scope>
    <source>
        <strain evidence="2">MM415B02817</strain>
    </source>
</reference>
<keyword evidence="1" id="KW-0812">Transmembrane</keyword>
<gene>
    <name evidence="2" type="ORF">MM415B02817_0003</name>
</gene>
<keyword evidence="1" id="KW-1133">Transmembrane helix</keyword>
<name>A0A6M3L0X9_9ZZZZ</name>
<evidence type="ECO:0000313" key="2">
    <source>
        <dbReference type="EMBL" id="QJA88156.1"/>
    </source>
</evidence>
<accession>A0A6M3L0X9</accession>
<dbReference type="EMBL" id="MT142758">
    <property type="protein sequence ID" value="QJA88156.1"/>
    <property type="molecule type" value="Genomic_DNA"/>
</dbReference>
<proteinExistence type="predicted"/>
<protein>
    <submittedName>
        <fullName evidence="2">Uncharacterized protein</fullName>
    </submittedName>
</protein>
<dbReference type="AlphaFoldDB" id="A0A6M3L0X9"/>
<organism evidence="2">
    <name type="scientific">viral metagenome</name>
    <dbReference type="NCBI Taxonomy" id="1070528"/>
    <lineage>
        <taxon>unclassified sequences</taxon>
        <taxon>metagenomes</taxon>
        <taxon>organismal metagenomes</taxon>
    </lineage>
</organism>
<evidence type="ECO:0000256" key="1">
    <source>
        <dbReference type="SAM" id="Phobius"/>
    </source>
</evidence>
<feature type="transmembrane region" description="Helical" evidence="1">
    <location>
        <begin position="59"/>
        <end position="80"/>
    </location>
</feature>